<dbReference type="RefSeq" id="WP_284133347.1">
    <property type="nucleotide sequence ID" value="NZ_JASKYM010000007.1"/>
</dbReference>
<evidence type="ECO:0000256" key="1">
    <source>
        <dbReference type="ARBA" id="ARBA00004496"/>
    </source>
</evidence>
<dbReference type="InterPro" id="IPR023865">
    <property type="entry name" value="Aliphatic_acid_kinase_CS"/>
</dbReference>
<dbReference type="EMBL" id="JASKYM010000007">
    <property type="protein sequence ID" value="MDK2564423.1"/>
    <property type="molecule type" value="Genomic_DNA"/>
</dbReference>
<dbReference type="PANTHER" id="PTHR21060">
    <property type="entry name" value="ACETATE KINASE"/>
    <property type="match status" value="1"/>
</dbReference>
<evidence type="ECO:0000313" key="11">
    <source>
        <dbReference type="EMBL" id="MDK2564423.1"/>
    </source>
</evidence>
<evidence type="ECO:0000256" key="4">
    <source>
        <dbReference type="ARBA" id="ARBA00022679"/>
    </source>
</evidence>
<dbReference type="EC" id="2.7.2.7" evidence="9"/>
<dbReference type="GO" id="GO:0047761">
    <property type="term" value="F:butyrate kinase activity"/>
    <property type="evidence" value="ECO:0007669"/>
    <property type="project" value="UniProtKB-EC"/>
</dbReference>
<dbReference type="NCBIfam" id="TIGR02707">
    <property type="entry name" value="butyr_kinase"/>
    <property type="match status" value="1"/>
</dbReference>
<dbReference type="PANTHER" id="PTHR21060:SF3">
    <property type="entry name" value="BUTYRATE KINASE 2-RELATED"/>
    <property type="match status" value="1"/>
</dbReference>
<evidence type="ECO:0000256" key="3">
    <source>
        <dbReference type="ARBA" id="ARBA00022490"/>
    </source>
</evidence>
<dbReference type="PROSITE" id="PS01075">
    <property type="entry name" value="ACETATE_KINASE_1"/>
    <property type="match status" value="1"/>
</dbReference>
<dbReference type="Gene3D" id="3.30.420.40">
    <property type="match status" value="2"/>
</dbReference>
<keyword evidence="12" id="KW-1185">Reference proteome</keyword>
<dbReference type="InterPro" id="IPR000890">
    <property type="entry name" value="Aliphatic_acid_kin_short-chain"/>
</dbReference>
<dbReference type="CDD" id="cd24011">
    <property type="entry name" value="ASKHA_NBD_BK"/>
    <property type="match status" value="1"/>
</dbReference>
<evidence type="ECO:0000256" key="10">
    <source>
        <dbReference type="RuleBase" id="RU003835"/>
    </source>
</evidence>
<reference evidence="11 12" key="1">
    <citation type="submission" date="2023-05" db="EMBL/GenBank/DDBJ databases">
        <title>Rombocin, a short stable natural nisin variant, displays selective antimicrobial activity against Listeria monocytogenes and employs dual mode of action to kill target bacterial strains.</title>
        <authorList>
            <person name="Wambui J."/>
            <person name="Stephan R."/>
            <person name="Kuipers O.P."/>
        </authorList>
    </citation>
    <scope>NUCLEOTIDE SEQUENCE [LARGE SCALE GENOMIC DNA]</scope>
    <source>
        <strain evidence="11 12">RC002</strain>
    </source>
</reference>
<gene>
    <name evidence="9 11" type="primary">buk</name>
    <name evidence="11" type="ORF">QOZ84_12750</name>
</gene>
<accession>A0ABT7EBY1</accession>
<evidence type="ECO:0000256" key="9">
    <source>
        <dbReference type="HAMAP-Rule" id="MF_00542"/>
    </source>
</evidence>
<comment type="similarity">
    <text evidence="2 9 10">Belongs to the acetokinase family.</text>
</comment>
<keyword evidence="3 9" id="KW-0963">Cytoplasm</keyword>
<keyword evidence="5 9" id="KW-0547">Nucleotide-binding</keyword>
<evidence type="ECO:0000256" key="2">
    <source>
        <dbReference type="ARBA" id="ARBA00008748"/>
    </source>
</evidence>
<comment type="catalytic activity">
    <reaction evidence="8 9">
        <text>butanoate + ATP = butanoyl phosphate + ADP</text>
        <dbReference type="Rhea" id="RHEA:13585"/>
        <dbReference type="ChEBI" id="CHEBI:17968"/>
        <dbReference type="ChEBI" id="CHEBI:30616"/>
        <dbReference type="ChEBI" id="CHEBI:58079"/>
        <dbReference type="ChEBI" id="CHEBI:456216"/>
        <dbReference type="EC" id="2.7.2.7"/>
    </reaction>
</comment>
<organism evidence="11 12">
    <name type="scientific">Romboutsia sedimentorum</name>
    <dbReference type="NCBI Taxonomy" id="1368474"/>
    <lineage>
        <taxon>Bacteria</taxon>
        <taxon>Bacillati</taxon>
        <taxon>Bacillota</taxon>
        <taxon>Clostridia</taxon>
        <taxon>Peptostreptococcales</taxon>
        <taxon>Peptostreptococcaceae</taxon>
        <taxon>Romboutsia</taxon>
    </lineage>
</organism>
<dbReference type="InterPro" id="IPR043129">
    <property type="entry name" value="ATPase_NBD"/>
</dbReference>
<evidence type="ECO:0000256" key="8">
    <source>
        <dbReference type="ARBA" id="ARBA00048596"/>
    </source>
</evidence>
<keyword evidence="4 9" id="KW-0808">Transferase</keyword>
<dbReference type="PIRSF" id="PIRSF036458">
    <property type="entry name" value="Butyrate_kin"/>
    <property type="match status" value="1"/>
</dbReference>
<evidence type="ECO:0000256" key="6">
    <source>
        <dbReference type="ARBA" id="ARBA00022777"/>
    </source>
</evidence>
<proteinExistence type="inferred from homology"/>
<keyword evidence="6 9" id="KW-0418">Kinase</keyword>
<sequence length="364" mass="39330">MDNIFKILTINPGSTSTKIAVFDNESLVFEKTLRHSSEEIGKYEKISDQFEFRKNVIEEALVEGGVKTSDLHAVVGRGGLLKPIQGGTYVVNNPMIEDLRVGVLGEHASNLGGIIAKEIGDQVNIPSYIVDPVVVDEMNEVARVSGIPEIDRKSIFHALNQKATARRAAKELNKEYSDCNFIVAHMGGGVSVGAHENGKVIDVANALDGEGPFSPERSGGLPVGDLVKMCFSGKYTQDEIKKRIKGNGGLVGYLNTNDGRDVEARIEAGDEKAKLVYEAMAYQVSKEIGSCASVLKGKVDAVLLTGGIAYSKMFTGMIEERVNFISDVKVYPGEDEMIALAQGGLRVLNKEEEPQVYGCAVQCI</sequence>
<dbReference type="PROSITE" id="PS01076">
    <property type="entry name" value="ACETATE_KINASE_2"/>
    <property type="match status" value="1"/>
</dbReference>
<dbReference type="InterPro" id="IPR011245">
    <property type="entry name" value="Butyrate_kin"/>
</dbReference>
<protein>
    <recommendedName>
        <fullName evidence="9">Probable butyrate kinase</fullName>
        <shortName evidence="9">BK</shortName>
        <ecNumber evidence="9">2.7.2.7</ecNumber>
    </recommendedName>
    <alternativeName>
        <fullName evidence="9">Branched-chain carboxylic acid kinase</fullName>
    </alternativeName>
</protein>
<dbReference type="SUPFAM" id="SSF53067">
    <property type="entry name" value="Actin-like ATPase domain"/>
    <property type="match status" value="2"/>
</dbReference>
<evidence type="ECO:0000256" key="7">
    <source>
        <dbReference type="ARBA" id="ARBA00022840"/>
    </source>
</evidence>
<evidence type="ECO:0000313" key="12">
    <source>
        <dbReference type="Proteomes" id="UP001301012"/>
    </source>
</evidence>
<keyword evidence="7 9" id="KW-0067">ATP-binding</keyword>
<dbReference type="HAMAP" id="MF_00542">
    <property type="entry name" value="Butyrate_kinase"/>
    <property type="match status" value="1"/>
</dbReference>
<comment type="caution">
    <text evidence="11">The sequence shown here is derived from an EMBL/GenBank/DDBJ whole genome shotgun (WGS) entry which is preliminary data.</text>
</comment>
<dbReference type="Proteomes" id="UP001301012">
    <property type="component" value="Unassembled WGS sequence"/>
</dbReference>
<evidence type="ECO:0000256" key="5">
    <source>
        <dbReference type="ARBA" id="ARBA00022741"/>
    </source>
</evidence>
<comment type="subcellular location">
    <subcellularLocation>
        <location evidence="1 9">Cytoplasm</location>
    </subcellularLocation>
</comment>
<dbReference type="NCBIfam" id="NF002834">
    <property type="entry name" value="PRK03011.1-5"/>
    <property type="match status" value="1"/>
</dbReference>
<name>A0ABT7EBY1_9FIRM</name>
<dbReference type="PRINTS" id="PR00471">
    <property type="entry name" value="ACETATEKNASE"/>
</dbReference>
<dbReference type="Pfam" id="PF00871">
    <property type="entry name" value="Acetate_kinase"/>
    <property type="match status" value="1"/>
</dbReference>